<gene>
    <name evidence="1" type="ORF">KZO77_08145</name>
</gene>
<comment type="caution">
    <text evidence="1">The sequence shown here is derived from an EMBL/GenBank/DDBJ whole genome shotgun (WGS) entry which is preliminary data.</text>
</comment>
<keyword evidence="2" id="KW-1185">Reference proteome</keyword>
<evidence type="ECO:0000313" key="2">
    <source>
        <dbReference type="Proteomes" id="UP000812077"/>
    </source>
</evidence>
<sequence>MFRGGSFKSLKELGMFGTVKLSDGAFQKTTVTESIVIPEGCTNVATGAFQKATVRTIELPSTVSFLSGTCFHEARIDNLIFHGIQPPQKYGYWEFLGAKIKHIYVPDESVESYRSANLAPWLEYEPLSKYHS</sequence>
<accession>A0ABS6Y8Q3</accession>
<reference evidence="1 2" key="1">
    <citation type="submission" date="2021-07" db="EMBL/GenBank/DDBJ databases">
        <title>Genomic diversity and antimicrobial resistance of Prevotella spp. isolated from chronic lung disease airways.</title>
        <authorList>
            <person name="Webb K.A."/>
            <person name="Olagoke O.S."/>
            <person name="Baird T."/>
            <person name="Neill J."/>
            <person name="Pham A."/>
            <person name="Wells T.J."/>
            <person name="Ramsay K.A."/>
            <person name="Bell S.C."/>
            <person name="Sarovich D.S."/>
            <person name="Price E.P."/>
        </authorList>
    </citation>
    <scope>NUCLEOTIDE SEQUENCE [LARGE SCALE GENOMIC DNA]</scope>
    <source>
        <strain evidence="1 2">SCHI0027.S.6</strain>
    </source>
</reference>
<name>A0ABS6Y8Q3_9BACT</name>
<dbReference type="Pfam" id="PF13306">
    <property type="entry name" value="LRR_5"/>
    <property type="match status" value="1"/>
</dbReference>
<dbReference type="RefSeq" id="WP_219433582.1">
    <property type="nucleotide sequence ID" value="NZ_JAHXCP010000013.1"/>
</dbReference>
<dbReference type="EMBL" id="JAHXCP010000013">
    <property type="protein sequence ID" value="MBW4755016.1"/>
    <property type="molecule type" value="Genomic_DNA"/>
</dbReference>
<proteinExistence type="predicted"/>
<protein>
    <submittedName>
        <fullName evidence="1">Leucine-rich repeat domain-containing protein</fullName>
    </submittedName>
</protein>
<dbReference type="Proteomes" id="UP000812077">
    <property type="component" value="Unassembled WGS sequence"/>
</dbReference>
<dbReference type="InterPro" id="IPR026906">
    <property type="entry name" value="LRR_5"/>
</dbReference>
<evidence type="ECO:0000313" key="1">
    <source>
        <dbReference type="EMBL" id="MBW4755016.1"/>
    </source>
</evidence>
<organism evidence="1 2">
    <name type="scientific">Prevotella melaninogenica</name>
    <dbReference type="NCBI Taxonomy" id="28132"/>
    <lineage>
        <taxon>Bacteria</taxon>
        <taxon>Pseudomonadati</taxon>
        <taxon>Bacteroidota</taxon>
        <taxon>Bacteroidia</taxon>
        <taxon>Bacteroidales</taxon>
        <taxon>Prevotellaceae</taxon>
        <taxon>Prevotella</taxon>
    </lineage>
</organism>